<name>A0A1F4VQN7_UNCKA</name>
<protein>
    <recommendedName>
        <fullName evidence="3">Glutaredoxin domain-containing protein</fullName>
    </recommendedName>
</protein>
<proteinExistence type="predicted"/>
<evidence type="ECO:0008006" key="3">
    <source>
        <dbReference type="Google" id="ProtNLM"/>
    </source>
</evidence>
<reference evidence="1 2" key="1">
    <citation type="journal article" date="2016" name="Nat. Commun.">
        <title>Thousands of microbial genomes shed light on interconnected biogeochemical processes in an aquifer system.</title>
        <authorList>
            <person name="Anantharaman K."/>
            <person name="Brown C.T."/>
            <person name="Hug L.A."/>
            <person name="Sharon I."/>
            <person name="Castelle C.J."/>
            <person name="Probst A.J."/>
            <person name="Thomas B.C."/>
            <person name="Singh A."/>
            <person name="Wilkins M.J."/>
            <person name="Karaoz U."/>
            <person name="Brodie E.L."/>
            <person name="Williams K.H."/>
            <person name="Hubbard S.S."/>
            <person name="Banfield J.F."/>
        </authorList>
    </citation>
    <scope>NUCLEOTIDE SEQUENCE [LARGE SCALE GENOMIC DNA]</scope>
</reference>
<accession>A0A1F4VQN7</accession>
<evidence type="ECO:0000313" key="2">
    <source>
        <dbReference type="Proteomes" id="UP000178964"/>
    </source>
</evidence>
<dbReference type="Gene3D" id="3.40.30.10">
    <property type="entry name" value="Glutaredoxin"/>
    <property type="match status" value="1"/>
</dbReference>
<dbReference type="EMBL" id="MEVK01000014">
    <property type="protein sequence ID" value="OGC59516.1"/>
    <property type="molecule type" value="Genomic_DNA"/>
</dbReference>
<dbReference type="STRING" id="1802627.A3A70_01370"/>
<gene>
    <name evidence="1" type="ORF">A3A70_01370</name>
</gene>
<sequence>MLKGYLTEKGILYSERLTDTDDAAWEEMMRESDGSLGVPFTVIEKDGEKIKILGFDKKRVDSALGL</sequence>
<evidence type="ECO:0000313" key="1">
    <source>
        <dbReference type="EMBL" id="OGC59516.1"/>
    </source>
</evidence>
<comment type="caution">
    <text evidence="1">The sequence shown here is derived from an EMBL/GenBank/DDBJ whole genome shotgun (WGS) entry which is preliminary data.</text>
</comment>
<organism evidence="1 2">
    <name type="scientific">candidate division WWE3 bacterium RIFCSPLOWO2_01_FULL_42_11</name>
    <dbReference type="NCBI Taxonomy" id="1802627"/>
    <lineage>
        <taxon>Bacteria</taxon>
        <taxon>Katanobacteria</taxon>
    </lineage>
</organism>
<dbReference type="Proteomes" id="UP000178964">
    <property type="component" value="Unassembled WGS sequence"/>
</dbReference>
<dbReference type="AlphaFoldDB" id="A0A1F4VQN7"/>